<protein>
    <submittedName>
        <fullName evidence="1">Uncharacterized protein</fullName>
    </submittedName>
</protein>
<sequence>MSVVHVYHLQDAQSVLFQAGLIDRPDLGSLRARAHLALYTEANFTLAVSGAPVALDLIGAEIQGDSAYVYQEGHISDGALSIDARMLRSLLKGQSNSVNIVRDGQTVTLDFSGDDGPKPVA</sequence>
<proteinExistence type="predicted"/>
<dbReference type="EMBL" id="BSNK01000001">
    <property type="protein sequence ID" value="GLQ23390.1"/>
    <property type="molecule type" value="Genomic_DNA"/>
</dbReference>
<name>A0ABQ5V9Q8_9PROT</name>
<accession>A0ABQ5V9Q8</accession>
<reference evidence="1" key="2">
    <citation type="submission" date="2023-01" db="EMBL/GenBank/DDBJ databases">
        <title>Draft genome sequence of Algimonas ampicilliniresistens strain NBRC 108219.</title>
        <authorList>
            <person name="Sun Q."/>
            <person name="Mori K."/>
        </authorList>
    </citation>
    <scope>NUCLEOTIDE SEQUENCE</scope>
    <source>
        <strain evidence="1">NBRC 108219</strain>
    </source>
</reference>
<dbReference type="Proteomes" id="UP001161391">
    <property type="component" value="Unassembled WGS sequence"/>
</dbReference>
<comment type="caution">
    <text evidence="1">The sequence shown here is derived from an EMBL/GenBank/DDBJ whole genome shotgun (WGS) entry which is preliminary data.</text>
</comment>
<evidence type="ECO:0000313" key="2">
    <source>
        <dbReference type="Proteomes" id="UP001161391"/>
    </source>
</evidence>
<reference evidence="1" key="1">
    <citation type="journal article" date="2014" name="Int. J. Syst. Evol. Microbiol.">
        <title>Complete genome of a new Firmicutes species belonging to the dominant human colonic microbiota ('Ruminococcus bicirculans') reveals two chromosomes and a selective capacity to utilize plant glucans.</title>
        <authorList>
            <consortium name="NISC Comparative Sequencing Program"/>
            <person name="Wegmann U."/>
            <person name="Louis P."/>
            <person name="Goesmann A."/>
            <person name="Henrissat B."/>
            <person name="Duncan S.H."/>
            <person name="Flint H.J."/>
        </authorList>
    </citation>
    <scope>NUCLEOTIDE SEQUENCE</scope>
    <source>
        <strain evidence="1">NBRC 108219</strain>
    </source>
</reference>
<keyword evidence="2" id="KW-1185">Reference proteome</keyword>
<gene>
    <name evidence="1" type="ORF">GCM10007853_12640</name>
</gene>
<dbReference type="InterPro" id="IPR046525">
    <property type="entry name" value="DUF6702"/>
</dbReference>
<evidence type="ECO:0000313" key="1">
    <source>
        <dbReference type="EMBL" id="GLQ23390.1"/>
    </source>
</evidence>
<organism evidence="1 2">
    <name type="scientific">Algimonas ampicilliniresistens</name>
    <dbReference type="NCBI Taxonomy" id="1298735"/>
    <lineage>
        <taxon>Bacteria</taxon>
        <taxon>Pseudomonadati</taxon>
        <taxon>Pseudomonadota</taxon>
        <taxon>Alphaproteobacteria</taxon>
        <taxon>Maricaulales</taxon>
        <taxon>Robiginitomaculaceae</taxon>
        <taxon>Algimonas</taxon>
    </lineage>
</organism>
<dbReference type="Pfam" id="PF20420">
    <property type="entry name" value="DUF6702"/>
    <property type="match status" value="1"/>
</dbReference>